<name>A0AAW9PYQ0_9CYAN</name>
<organism evidence="1 2">
    <name type="scientific">Tumidithrix elongata BACA0141</name>
    <dbReference type="NCBI Taxonomy" id="2716417"/>
    <lineage>
        <taxon>Bacteria</taxon>
        <taxon>Bacillati</taxon>
        <taxon>Cyanobacteriota</taxon>
        <taxon>Cyanophyceae</taxon>
        <taxon>Pseudanabaenales</taxon>
        <taxon>Pseudanabaenaceae</taxon>
        <taxon>Tumidithrix</taxon>
        <taxon>Tumidithrix elongata</taxon>
    </lineage>
</organism>
<dbReference type="EMBL" id="JAZBJZ010000011">
    <property type="protein sequence ID" value="MEE3716018.1"/>
    <property type="molecule type" value="Genomic_DNA"/>
</dbReference>
<comment type="caution">
    <text evidence="1">The sequence shown here is derived from an EMBL/GenBank/DDBJ whole genome shotgun (WGS) entry which is preliminary data.</text>
</comment>
<keyword evidence="1" id="KW-0540">Nuclease</keyword>
<keyword evidence="2" id="KW-1185">Reference proteome</keyword>
<dbReference type="AlphaFoldDB" id="A0AAW9PYQ0"/>
<keyword evidence="1" id="KW-0378">Hydrolase</keyword>
<proteinExistence type="predicted"/>
<dbReference type="GO" id="GO:0006281">
    <property type="term" value="P:DNA repair"/>
    <property type="evidence" value="ECO:0007669"/>
    <property type="project" value="InterPro"/>
</dbReference>
<dbReference type="Proteomes" id="UP001333818">
    <property type="component" value="Unassembled WGS sequence"/>
</dbReference>
<protein>
    <submittedName>
        <fullName evidence="1">Endonuclease V</fullName>
    </submittedName>
</protein>
<dbReference type="GO" id="GO:0004519">
    <property type="term" value="F:endonuclease activity"/>
    <property type="evidence" value="ECO:0007669"/>
    <property type="project" value="UniProtKB-KW"/>
</dbReference>
<reference evidence="1" key="1">
    <citation type="submission" date="2024-01" db="EMBL/GenBank/DDBJ databases">
        <title>Bank of Algae and Cyanobacteria of the Azores (BACA) strain genomes.</title>
        <authorList>
            <person name="Luz R."/>
            <person name="Cordeiro R."/>
            <person name="Fonseca A."/>
            <person name="Goncalves V."/>
        </authorList>
    </citation>
    <scope>NUCLEOTIDE SEQUENCE</scope>
    <source>
        <strain evidence="1">BACA0141</strain>
    </source>
</reference>
<accession>A0AAW9PYQ0</accession>
<evidence type="ECO:0000313" key="1">
    <source>
        <dbReference type="EMBL" id="MEE3716018.1"/>
    </source>
</evidence>
<gene>
    <name evidence="1" type="ORF">V2H45_04565</name>
</gene>
<dbReference type="Gene3D" id="3.30.2170.10">
    <property type="entry name" value="archaeoglobus fulgidus dsm 4304 superfamily"/>
    <property type="match status" value="1"/>
</dbReference>
<dbReference type="Pfam" id="PF04493">
    <property type="entry name" value="Endonuclease_5"/>
    <property type="match status" value="1"/>
</dbReference>
<evidence type="ECO:0000313" key="2">
    <source>
        <dbReference type="Proteomes" id="UP001333818"/>
    </source>
</evidence>
<sequence length="168" mass="18740">MMKLAVDVHYKGDRATVGGILFENWSDRDPTQELTCAIDSIEDYEPGQFYKRELPCILKLLEVHQLKPACIAIDGFVYLDGFSKPGLGKYLYDALCGEVPIVGVAKTLFRGISPDYAVCRGDSEKPLFVTAIGLPISEAKEVIRTMHGSYRIPSLLKRVDRICRDIPS</sequence>
<keyword evidence="1" id="KW-0255">Endonuclease</keyword>
<dbReference type="InterPro" id="IPR007581">
    <property type="entry name" value="Endonuclease-V"/>
</dbReference>